<organism evidence="1">
    <name type="scientific">Gobiocypris rarus</name>
    <name type="common">Chinese rare minnow</name>
    <dbReference type="NCBI Taxonomy" id="143606"/>
    <lineage>
        <taxon>Eukaryota</taxon>
        <taxon>Metazoa</taxon>
        <taxon>Chordata</taxon>
        <taxon>Craniata</taxon>
        <taxon>Vertebrata</taxon>
        <taxon>Euteleostomi</taxon>
        <taxon>Actinopterygii</taxon>
        <taxon>Neopterygii</taxon>
        <taxon>Teleostei</taxon>
        <taxon>Ostariophysi</taxon>
        <taxon>Cypriniformes</taxon>
        <taxon>Gobionidae</taxon>
        <taxon>Sarcocheilichthyinae</taxon>
        <taxon>Gobiocypris</taxon>
    </lineage>
</organism>
<gene>
    <name evidence="1" type="primary">vdac</name>
</gene>
<proteinExistence type="evidence at transcript level"/>
<name>A0A068J5V7_GOBRA</name>
<dbReference type="EMBL" id="KJ721798">
    <property type="protein sequence ID" value="AIE11663.1"/>
    <property type="molecule type" value="mRNA"/>
</dbReference>
<reference evidence="1" key="1">
    <citation type="submission" date="2014-04" db="EMBL/GenBank/DDBJ databases">
        <title>Neurotoxicity of benzotriazole to rare minnow (Gobiocypris rarus) based on a proteomic approach.</title>
        <authorList>
            <person name="Liang X."/>
            <person name="Zha J."/>
            <person name="Wang Z."/>
        </authorList>
    </citation>
    <scope>NUCLEOTIDE SEQUENCE</scope>
</reference>
<feature type="non-terminal residue" evidence="1">
    <location>
        <position position="120"/>
    </location>
</feature>
<protein>
    <submittedName>
        <fullName evidence="1">Voltage-dependent anion channel</fullName>
    </submittedName>
</protein>
<sequence>CRTRAIIHISMQLEVSGLVSDCKVAASHFGLGGVKGHLVSGEPALVSQHGRSVDSRTGKVKIHITAHVYIFPLIGRLHLSTLLASVRREGRVKGQLQSFGDLVLDCDLRTQRIVRVHVLS</sequence>
<accession>A0A068J5V7</accession>
<feature type="non-terminal residue" evidence="1">
    <location>
        <position position="1"/>
    </location>
</feature>
<evidence type="ECO:0000313" key="1">
    <source>
        <dbReference type="EMBL" id="AIE11663.1"/>
    </source>
</evidence>
<dbReference type="AlphaFoldDB" id="A0A068J5V7"/>